<dbReference type="STRING" id="1454004.AW11_01101"/>
<feature type="transmembrane region" description="Helical" evidence="1">
    <location>
        <begin position="42"/>
        <end position="61"/>
    </location>
</feature>
<keyword evidence="3" id="KW-1185">Reference proteome</keyword>
<organism evidence="2 3">
    <name type="scientific">Accumulibacter regalis</name>
    <dbReference type="NCBI Taxonomy" id="522306"/>
    <lineage>
        <taxon>Bacteria</taxon>
        <taxon>Pseudomonadati</taxon>
        <taxon>Pseudomonadota</taxon>
        <taxon>Betaproteobacteria</taxon>
        <taxon>Candidatus Accumulibacter</taxon>
    </lineage>
</organism>
<evidence type="ECO:0000313" key="2">
    <source>
        <dbReference type="EMBL" id="EXI90067.1"/>
    </source>
</evidence>
<keyword evidence="1" id="KW-0812">Transmembrane</keyword>
<proteinExistence type="predicted"/>
<protein>
    <submittedName>
        <fullName evidence="2">Uncharacterized protein</fullName>
    </submittedName>
</protein>
<dbReference type="PATRIC" id="fig|1454004.3.peg.1154"/>
<accession>A0A011QL41</accession>
<comment type="caution">
    <text evidence="2">The sequence shown here is derived from an EMBL/GenBank/DDBJ whole genome shotgun (WGS) entry which is preliminary data.</text>
</comment>
<name>A0A011QL41_ACCRE</name>
<dbReference type="eggNOG" id="ENOG5032YQH">
    <property type="taxonomic scope" value="Bacteria"/>
</dbReference>
<keyword evidence="1" id="KW-1133">Transmembrane helix</keyword>
<dbReference type="AlphaFoldDB" id="A0A011QL41"/>
<gene>
    <name evidence="2" type="ORF">AW11_01101</name>
</gene>
<reference evidence="2" key="1">
    <citation type="submission" date="2014-02" db="EMBL/GenBank/DDBJ databases">
        <title>Expanding our view of genomic diversity in Candidatus Accumulibacter clades.</title>
        <authorList>
            <person name="Skennerton C.T."/>
            <person name="Barr J.J."/>
            <person name="Slater F.R."/>
            <person name="Bond P.L."/>
            <person name="Tyson G.W."/>
        </authorList>
    </citation>
    <scope>NUCLEOTIDE SEQUENCE [LARGE SCALE GENOMIC DNA]</scope>
</reference>
<evidence type="ECO:0000313" key="3">
    <source>
        <dbReference type="Proteomes" id="UP000022141"/>
    </source>
</evidence>
<feature type="transmembrane region" description="Helical" evidence="1">
    <location>
        <begin position="12"/>
        <end position="30"/>
    </location>
</feature>
<dbReference type="EMBL" id="JEMY01000010">
    <property type="protein sequence ID" value="EXI90067.1"/>
    <property type="molecule type" value="Genomic_DNA"/>
</dbReference>
<sequence length="66" mass="7661">MQRRILAGDRLIAAFLAGCVLFNYPLLAVFDRPTEVFNIPLLYVYIFIAWAFVIALMAWAVERRLK</sequence>
<evidence type="ECO:0000256" key="1">
    <source>
        <dbReference type="SAM" id="Phobius"/>
    </source>
</evidence>
<keyword evidence="1" id="KW-0472">Membrane</keyword>
<dbReference type="Proteomes" id="UP000022141">
    <property type="component" value="Unassembled WGS sequence"/>
</dbReference>